<dbReference type="InterPro" id="IPR013320">
    <property type="entry name" value="ConA-like_dom_sf"/>
</dbReference>
<keyword evidence="11" id="KW-0624">Polysaccharide degradation</keyword>
<evidence type="ECO:0000256" key="6">
    <source>
        <dbReference type="ARBA" id="ARBA00023001"/>
    </source>
</evidence>
<evidence type="ECO:0000256" key="4">
    <source>
        <dbReference type="ARBA" id="ARBA00022729"/>
    </source>
</evidence>
<dbReference type="Pfam" id="PF00840">
    <property type="entry name" value="Glyco_hydro_7"/>
    <property type="match status" value="1"/>
</dbReference>
<dbReference type="EC" id="3.2.1.91" evidence="3"/>
<dbReference type="PANTHER" id="PTHR33753">
    <property type="entry name" value="1,4-BETA-D-GLUCAN CELLOBIOHYDROLASE B"/>
    <property type="match status" value="1"/>
</dbReference>
<keyword evidence="4 13" id="KW-0732">Signal</keyword>
<evidence type="ECO:0000256" key="10">
    <source>
        <dbReference type="ARBA" id="ARBA00023295"/>
    </source>
</evidence>
<dbReference type="GO" id="GO:0005576">
    <property type="term" value="C:extracellular region"/>
    <property type="evidence" value="ECO:0007669"/>
    <property type="project" value="InterPro"/>
</dbReference>
<dbReference type="PRINTS" id="PR00734">
    <property type="entry name" value="GLHYDRLASE7"/>
</dbReference>
<evidence type="ECO:0000259" key="14">
    <source>
        <dbReference type="Pfam" id="PF00734"/>
    </source>
</evidence>
<dbReference type="GO" id="GO:0016162">
    <property type="term" value="F:cellulose 1,4-beta-cellobiosidase activity"/>
    <property type="evidence" value="ECO:0007669"/>
    <property type="project" value="UniProtKB-EC"/>
</dbReference>
<protein>
    <recommendedName>
        <fullName evidence="3">cellulose 1,4-beta-cellobiosidase (non-reducing end)</fullName>
        <ecNumber evidence="3">3.2.1.91</ecNumber>
    </recommendedName>
</protein>
<evidence type="ECO:0000256" key="3">
    <source>
        <dbReference type="ARBA" id="ARBA00012561"/>
    </source>
</evidence>
<reference evidence="15 16" key="1">
    <citation type="submission" date="2019-07" db="EMBL/GenBank/DDBJ databases">
        <title>Genomics analysis of Aphanomyces spp. identifies a new class of oomycete effector associated with host adaptation.</title>
        <authorList>
            <person name="Gaulin E."/>
        </authorList>
    </citation>
    <scope>NUCLEOTIDE SEQUENCE [LARGE SCALE GENOMIC DNA]</scope>
    <source>
        <strain evidence="15 16">ATCC 201684</strain>
    </source>
</reference>
<feature type="signal peptide" evidence="13">
    <location>
        <begin position="1"/>
        <end position="20"/>
    </location>
</feature>
<dbReference type="CDD" id="cd07999">
    <property type="entry name" value="GH7_CBH_EG"/>
    <property type="match status" value="1"/>
</dbReference>
<name>A0A6G0WBM3_9STRA</name>
<evidence type="ECO:0000313" key="15">
    <source>
        <dbReference type="EMBL" id="KAF0724806.1"/>
    </source>
</evidence>
<dbReference type="SUPFAM" id="SSF49899">
    <property type="entry name" value="Concanavalin A-like lectins/glucanases"/>
    <property type="match status" value="1"/>
</dbReference>
<gene>
    <name evidence="15" type="ORF">Ae201684_016556</name>
</gene>
<organism evidence="15 16">
    <name type="scientific">Aphanomyces euteiches</name>
    <dbReference type="NCBI Taxonomy" id="100861"/>
    <lineage>
        <taxon>Eukaryota</taxon>
        <taxon>Sar</taxon>
        <taxon>Stramenopiles</taxon>
        <taxon>Oomycota</taxon>
        <taxon>Saprolegniomycetes</taxon>
        <taxon>Saprolegniales</taxon>
        <taxon>Verrucalvaceae</taxon>
        <taxon>Aphanomyces</taxon>
    </lineage>
</organism>
<dbReference type="InterPro" id="IPR001722">
    <property type="entry name" value="Glyco_hydro_7"/>
</dbReference>
<evidence type="ECO:0000256" key="7">
    <source>
        <dbReference type="ARBA" id="ARBA00023157"/>
    </source>
</evidence>
<feature type="region of interest" description="Disordered" evidence="12">
    <location>
        <begin position="27"/>
        <end position="66"/>
    </location>
</feature>
<feature type="domain" description="CBM1" evidence="14">
    <location>
        <begin position="541"/>
        <end position="561"/>
    </location>
</feature>
<evidence type="ECO:0000313" key="16">
    <source>
        <dbReference type="Proteomes" id="UP000481153"/>
    </source>
</evidence>
<evidence type="ECO:0000256" key="1">
    <source>
        <dbReference type="ARBA" id="ARBA00001641"/>
    </source>
</evidence>
<feature type="chain" id="PRO_5026075516" description="cellulose 1,4-beta-cellobiosidase (non-reducing end)" evidence="13">
    <location>
        <begin position="21"/>
        <end position="618"/>
    </location>
</feature>
<keyword evidence="10" id="KW-0326">Glycosidase</keyword>
<keyword evidence="6" id="KW-0136">Cellulose degradation</keyword>
<keyword evidence="8" id="KW-0325">Glycoprotein</keyword>
<evidence type="ECO:0000256" key="13">
    <source>
        <dbReference type="SAM" id="SignalP"/>
    </source>
</evidence>
<sequence length="618" mass="64910">MKIASTIAYLSAALVAFANAQQVRTNTLKSTPPFHPKPVPPRDAPPKAPRLCSTPTGAGPTTSADPPTATLATFGIPLCVLTQPRALPTAPYGTYGITTSGNQVSLKLVTVGPYSTNVGSRIYLLEDDNNYKLYKLLNQEFTFDVDVSQLPCGLNGALYFVQMDKDGGKSKYPTNKAGAAYGTGYCDAQCPHDIKFINGEANVNSWVPSTTDPNAGTGAYGSCCTEMDIWESNTISQAYTSHPCTVTSQTRCSSATQCGDDATGNRFDGVCDKDGCDFNPYRYNNHNFYGPGSSFAVDSIKPLTVVTQFITDDNTANGNLVQIKRYYVQNGVAIDSPNINWSGIDPLNYLTDTVCNEAKTLFGDNNQHKAKGGLTALGNALKNGVVLTISLWTDHAAKSLWLDSTYPTNKSATIPGVGRGTCSITSGVPSEVQSQYPSATVKHSNIRIGDLGTTTGGVKPPTTSAPTTAPTTSTSAPTTTKTTPAPTTSTSAPTTAPTTTKATPAPTTSTSAPTTSKATPAPTTSTAAPTTTASSAGSVGAYGQCGGGSYTGPTTCVAGYTSTTIRNGTRNASPTKWPKIHESIAYVHPMNFFCRNCLNGNFGSHGRAESLHNIWEKR</sequence>
<accession>A0A6G0WBM3</accession>
<keyword evidence="7" id="KW-1015">Disulfide bond</keyword>
<dbReference type="Pfam" id="PF00734">
    <property type="entry name" value="CBM_1"/>
    <property type="match status" value="1"/>
</dbReference>
<dbReference type="Proteomes" id="UP000481153">
    <property type="component" value="Unassembled WGS sequence"/>
</dbReference>
<keyword evidence="16" id="KW-1185">Reference proteome</keyword>
<evidence type="ECO:0000256" key="9">
    <source>
        <dbReference type="ARBA" id="ARBA00023277"/>
    </source>
</evidence>
<dbReference type="InterPro" id="IPR037019">
    <property type="entry name" value="Glyco_hydro_7_sf"/>
</dbReference>
<evidence type="ECO:0000256" key="2">
    <source>
        <dbReference type="ARBA" id="ARBA00006044"/>
    </source>
</evidence>
<dbReference type="PANTHER" id="PTHR33753:SF2">
    <property type="entry name" value="GLYCOSIDE HYDROLASE FAMILY 7 PROTEIN"/>
    <property type="match status" value="1"/>
</dbReference>
<feature type="compositionally biased region" description="Pro residues" evidence="12">
    <location>
        <begin position="33"/>
        <end position="48"/>
    </location>
</feature>
<dbReference type="GO" id="GO:0030248">
    <property type="term" value="F:cellulose binding"/>
    <property type="evidence" value="ECO:0007669"/>
    <property type="project" value="InterPro"/>
</dbReference>
<evidence type="ECO:0000256" key="12">
    <source>
        <dbReference type="SAM" id="MobiDB-lite"/>
    </source>
</evidence>
<comment type="catalytic activity">
    <reaction evidence="1">
        <text>Hydrolysis of (1-&gt;4)-beta-D-glucosidic linkages in cellulose and cellotetraose, releasing cellobiose from the non-reducing ends of the chains.</text>
        <dbReference type="EC" id="3.2.1.91"/>
    </reaction>
</comment>
<evidence type="ECO:0000256" key="8">
    <source>
        <dbReference type="ARBA" id="ARBA00023180"/>
    </source>
</evidence>
<dbReference type="GO" id="GO:0030245">
    <property type="term" value="P:cellulose catabolic process"/>
    <property type="evidence" value="ECO:0007669"/>
    <property type="project" value="UniProtKB-KW"/>
</dbReference>
<feature type="region of interest" description="Disordered" evidence="12">
    <location>
        <begin position="435"/>
        <end position="537"/>
    </location>
</feature>
<proteinExistence type="inferred from homology"/>
<dbReference type="VEuPathDB" id="FungiDB:AeMF1_014420"/>
<dbReference type="EMBL" id="VJMJ01000261">
    <property type="protein sequence ID" value="KAF0724806.1"/>
    <property type="molecule type" value="Genomic_DNA"/>
</dbReference>
<keyword evidence="5" id="KW-0378">Hydrolase</keyword>
<feature type="compositionally biased region" description="Low complexity" evidence="12">
    <location>
        <begin position="452"/>
        <end position="536"/>
    </location>
</feature>
<feature type="compositionally biased region" description="Polar residues" evidence="12">
    <location>
        <begin position="53"/>
        <end position="65"/>
    </location>
</feature>
<dbReference type="InterPro" id="IPR000254">
    <property type="entry name" value="CBD"/>
</dbReference>
<dbReference type="AlphaFoldDB" id="A0A6G0WBM3"/>
<comment type="caution">
    <text evidence="15">The sequence shown here is derived from an EMBL/GenBank/DDBJ whole genome shotgun (WGS) entry which is preliminary data.</text>
</comment>
<keyword evidence="9" id="KW-0119">Carbohydrate metabolism</keyword>
<dbReference type="InterPro" id="IPR035971">
    <property type="entry name" value="CBD_sf"/>
</dbReference>
<comment type="similarity">
    <text evidence="2">Belongs to the glycosyl hydrolase 7 (cellulase C) family.</text>
</comment>
<evidence type="ECO:0000256" key="5">
    <source>
        <dbReference type="ARBA" id="ARBA00022801"/>
    </source>
</evidence>
<dbReference type="SUPFAM" id="SSF57180">
    <property type="entry name" value="Cellulose-binding domain"/>
    <property type="match status" value="1"/>
</dbReference>
<evidence type="ECO:0000256" key="11">
    <source>
        <dbReference type="ARBA" id="ARBA00023326"/>
    </source>
</evidence>
<dbReference type="Gene3D" id="2.70.100.10">
    <property type="entry name" value="Glycoside hydrolase, family 7, domain"/>
    <property type="match status" value="1"/>
</dbReference>